<accession>A0A3B0XZ80</accession>
<protein>
    <recommendedName>
        <fullName evidence="6">Flagellar protein FliT</fullName>
    </recommendedName>
</protein>
<name>A0A3B0XZ80_9ZZZZ</name>
<reference evidence="5" key="1">
    <citation type="submission" date="2018-06" db="EMBL/GenBank/DDBJ databases">
        <authorList>
            <person name="Zhirakovskaya E."/>
        </authorList>
    </citation>
    <scope>NUCLEOTIDE SEQUENCE</scope>
</reference>
<evidence type="ECO:0000256" key="3">
    <source>
        <dbReference type="ARBA" id="ARBA00022795"/>
    </source>
</evidence>
<dbReference type="EMBL" id="UOFK01000040">
    <property type="protein sequence ID" value="VAW73705.1"/>
    <property type="molecule type" value="Genomic_DNA"/>
</dbReference>
<evidence type="ECO:0000256" key="4">
    <source>
        <dbReference type="ARBA" id="ARBA00023186"/>
    </source>
</evidence>
<dbReference type="AlphaFoldDB" id="A0A3B0XZ80"/>
<dbReference type="Pfam" id="PF05400">
    <property type="entry name" value="FliT"/>
    <property type="match status" value="1"/>
</dbReference>
<keyword evidence="3" id="KW-1005">Bacterial flagellum biogenesis</keyword>
<evidence type="ECO:0008006" key="6">
    <source>
        <dbReference type="Google" id="ProtNLM"/>
    </source>
</evidence>
<evidence type="ECO:0000313" key="5">
    <source>
        <dbReference type="EMBL" id="VAW73705.1"/>
    </source>
</evidence>
<evidence type="ECO:0000256" key="1">
    <source>
        <dbReference type="ARBA" id="ARBA00004496"/>
    </source>
</evidence>
<dbReference type="InterPro" id="IPR008622">
    <property type="entry name" value="FliT"/>
</dbReference>
<dbReference type="Gene3D" id="1.20.58.380">
    <property type="entry name" value="Flagellar protein flit"/>
    <property type="match status" value="1"/>
</dbReference>
<sequence length="105" mass="11770">MDNQRLQQFQQIIAYSHDMLTLAQDNEWEQVAELDDKRRSLVMQCFQLATSDRDAPAVAAAIKEILLLNQQVADLGAQQQATLGGQIRAQQLGKTAKQAYSHCAR</sequence>
<proteinExistence type="predicted"/>
<evidence type="ECO:0000256" key="2">
    <source>
        <dbReference type="ARBA" id="ARBA00022490"/>
    </source>
</evidence>
<organism evidence="5">
    <name type="scientific">hydrothermal vent metagenome</name>
    <dbReference type="NCBI Taxonomy" id="652676"/>
    <lineage>
        <taxon>unclassified sequences</taxon>
        <taxon>metagenomes</taxon>
        <taxon>ecological metagenomes</taxon>
    </lineage>
</organism>
<gene>
    <name evidence="5" type="ORF">MNBD_GAMMA13-327</name>
</gene>
<keyword evidence="2" id="KW-0963">Cytoplasm</keyword>
<keyword evidence="4" id="KW-0143">Chaperone</keyword>
<comment type="subcellular location">
    <subcellularLocation>
        <location evidence="1">Cytoplasm</location>
    </subcellularLocation>
</comment>